<dbReference type="Proteomes" id="UP000031512">
    <property type="component" value="Chromosome 1"/>
</dbReference>
<feature type="compositionally biased region" description="Polar residues" evidence="1">
    <location>
        <begin position="502"/>
        <end position="514"/>
    </location>
</feature>
<evidence type="ECO:0000313" key="3">
    <source>
        <dbReference type="Proteomes" id="UP000031512"/>
    </source>
</evidence>
<feature type="compositionally biased region" description="Polar residues" evidence="1">
    <location>
        <begin position="781"/>
        <end position="792"/>
    </location>
</feature>
<name>L0ATX9_THEEQ</name>
<evidence type="ECO:0000256" key="1">
    <source>
        <dbReference type="SAM" id="MobiDB-lite"/>
    </source>
</evidence>
<protein>
    <submittedName>
        <fullName evidence="2">Uncharacterized protein</fullName>
    </submittedName>
</protein>
<dbReference type="GeneID" id="15806134"/>
<dbReference type="eggNOG" id="ENOG502SSDH">
    <property type="taxonomic scope" value="Eukaryota"/>
</dbReference>
<dbReference type="KEGG" id="beq:BEWA_019470"/>
<dbReference type="RefSeq" id="XP_004828768.1">
    <property type="nucleotide sequence ID" value="XM_004828711.1"/>
</dbReference>
<keyword evidence="3" id="KW-1185">Reference proteome</keyword>
<organism evidence="2 3">
    <name type="scientific">Theileria equi strain WA</name>
    <dbReference type="NCBI Taxonomy" id="1537102"/>
    <lineage>
        <taxon>Eukaryota</taxon>
        <taxon>Sar</taxon>
        <taxon>Alveolata</taxon>
        <taxon>Apicomplexa</taxon>
        <taxon>Aconoidasida</taxon>
        <taxon>Piroplasmida</taxon>
        <taxon>Theileriidae</taxon>
        <taxon>Theileria</taxon>
    </lineage>
</organism>
<reference evidence="2 3" key="1">
    <citation type="journal article" date="2012" name="BMC Genomics">
        <title>Comparative genomic analysis and phylogenetic position of Theileria equi.</title>
        <authorList>
            <person name="Kappmeyer L.S."/>
            <person name="Thiagarajan M."/>
            <person name="Herndon D.R."/>
            <person name="Ramsay J.D."/>
            <person name="Caler E."/>
            <person name="Djikeng A."/>
            <person name="Gillespie J.J."/>
            <person name="Lau A.O."/>
            <person name="Roalson E.H."/>
            <person name="Silva J.C."/>
            <person name="Silva M.G."/>
            <person name="Suarez C.E."/>
            <person name="Ueti M.W."/>
            <person name="Nene V.M."/>
            <person name="Mealey R.H."/>
            <person name="Knowles D.P."/>
            <person name="Brayton K.A."/>
        </authorList>
    </citation>
    <scope>NUCLEOTIDE SEQUENCE [LARGE SCALE GENOMIC DNA]</scope>
    <source>
        <strain evidence="2 3">WA</strain>
    </source>
</reference>
<feature type="region of interest" description="Disordered" evidence="1">
    <location>
        <begin position="479"/>
        <end position="522"/>
    </location>
</feature>
<accession>L0ATX9</accession>
<proteinExistence type="predicted"/>
<dbReference type="EMBL" id="CP001669">
    <property type="protein sequence ID" value="AFZ79102.1"/>
    <property type="molecule type" value="Genomic_DNA"/>
</dbReference>
<sequence length="1418" mass="161050">MIRRTFSLNGPGNAVCKPLSVPTHDGPNRFIRFKLRAIRKDFWNVLCHANAEKLKSTAEEVIRRYSSSKNREIPLLTTHFINTHFKKLELNKENNDQTYSNNIDTDQTTTNSSETDIKSKGFWIVFSKRFKASLRILNTSDIITVLKAFHIANRDSGEYVVAVLELRRRIEEFRKNDLLDTLLIFSRRLKLNTQKDFFTKLANHVPNVLYSLNGFEIVRVLWNLSDAGYNNMDICRNVRQKFLDRINELSDDDLGSACLAFGRYGYRNLELYEKIQEKLSRHCNANSLFQVSWGLFLASVDATNLIETRKEIFWGSLGKLPRWKIQVWKNIIDGTNCSVLCAGCKEYVTLDLSEIDEKKFKKTDKRSEIEITLIDELATQGKYIGKVTSGEETLAEEPLVPCSRNVRILRISKNDPHYFDIEEAPARTGGTASGILSYTGRALSSAGGAISSAGGAICSTGKSLGGNVIGTPLRMIGNMIGNSEPAPQAIEGPKTSEKPDETTTTSNNTVQAPESNEETPEDIQQPLLEGFDPKDFEEVLEIHTNYERVTARLRFKKENNKYTQLEYISKDVDVCENLDSVLVKKAYSAHTVYRPGIFELIGNVKCSDIVLSDSRNVFARTIEIDNSTKDIKINTIPIIGNVYFESFVLDKSGKMYMPKSSNGGCKYQILDFSDIYSYTKETEDLQTTCGPECIFYDGCSNLKHRIVALYNKNEPVLFSPNIQCISAKCEEINDSTYVTVYTKYKNSEKVTVKTYKSTDKDVFSETKREYVNLIIPENIGTNTVSTPESQKTAENEGDTSENAQSNDKLYDLYSNLGTSDPSKLLNIKLDSQGFIKVYSGKNGIVFHMSKDAIVEKAIGDVFFDDQQITEFKSDIYNREVIYDITNKSIIVLDEFEDGRFERAVYKEDDGQFTSCLPSPLAIDLKGDDLGEHLEVITTDNSRTFLTTMNHVNKIGTISEGTRFITPNKHQNIHVSLLYNEKELFARTRLSNGRFVHQKFSEAHPFDDSFPPLHLENAKEFIILNLDDASCIYTHLYSLENLNMIGSSLNFSKISNAPERSAPFLEVVNVGDYYAIGVAPSNVFTHCIGYVTFAKDTIIPLDYNLYSRTVYIPTTSLSHFIVKNCDFTECWSDLYVAKIIDGKVKFEIQEKVAVDIDLDDKVSLDDRVSKTLTGSVRFFRIREDLSYKYKIGKVSLKGTVIAEDAPNIFSRMVNFAHAKEAQGSDSGTVRVLTVERWDKYGHVYSVKTENGEIQFSQNEPKKVKLDIQYGAVSRPDYVTLQHRDDVLNFFVNWQNSNDYVLGAVRASFYNKNQMSNPNESTLLPVDLKDPLPGNMPVHVRVHPDQKLVVVVENIPKDLPKPSNVDTYPLDYKTDEYEGEIFTYNVTNKKVKTPSEYLRDDSFRTLYTPFFYDLKKKRSR</sequence>
<feature type="region of interest" description="Disordered" evidence="1">
    <location>
        <begin position="781"/>
        <end position="804"/>
    </location>
</feature>
<dbReference type="VEuPathDB" id="PiroplasmaDB:BEWA_019470"/>
<dbReference type="OrthoDB" id="330093at2759"/>
<gene>
    <name evidence="2" type="ORF">BEWA_019470</name>
</gene>
<evidence type="ECO:0000313" key="2">
    <source>
        <dbReference type="EMBL" id="AFZ79102.1"/>
    </source>
</evidence>